<organism evidence="2 3">
    <name type="scientific">Prorocentrum cordatum</name>
    <dbReference type="NCBI Taxonomy" id="2364126"/>
    <lineage>
        <taxon>Eukaryota</taxon>
        <taxon>Sar</taxon>
        <taxon>Alveolata</taxon>
        <taxon>Dinophyceae</taxon>
        <taxon>Prorocentrales</taxon>
        <taxon>Prorocentraceae</taxon>
        <taxon>Prorocentrum</taxon>
    </lineage>
</organism>
<feature type="non-terminal residue" evidence="2">
    <location>
        <position position="1"/>
    </location>
</feature>
<evidence type="ECO:0000313" key="2">
    <source>
        <dbReference type="EMBL" id="CAK0878510.1"/>
    </source>
</evidence>
<keyword evidence="3" id="KW-1185">Reference proteome</keyword>
<accession>A0ABN9W0V7</accession>
<protein>
    <submittedName>
        <fullName evidence="2">Uncharacterized protein</fullName>
    </submittedName>
</protein>
<dbReference type="EMBL" id="CAUYUJ010017853">
    <property type="protein sequence ID" value="CAK0878510.1"/>
    <property type="molecule type" value="Genomic_DNA"/>
</dbReference>
<evidence type="ECO:0000256" key="1">
    <source>
        <dbReference type="SAM" id="MobiDB-lite"/>
    </source>
</evidence>
<reference evidence="2" key="1">
    <citation type="submission" date="2023-10" db="EMBL/GenBank/DDBJ databases">
        <authorList>
            <person name="Chen Y."/>
            <person name="Shah S."/>
            <person name="Dougan E. K."/>
            <person name="Thang M."/>
            <person name="Chan C."/>
        </authorList>
    </citation>
    <scope>NUCLEOTIDE SEQUENCE [LARGE SCALE GENOMIC DNA]</scope>
</reference>
<evidence type="ECO:0000313" key="3">
    <source>
        <dbReference type="Proteomes" id="UP001189429"/>
    </source>
</evidence>
<sequence>TPDAIDCADLRKTFGSGSVTKEGMSRLFRVKRSMDDVASESSSLLTVTAPKMESGNRGGIKIEPRDPGLDRVGVVEHAGLPHPAGTPSGTPSAEEVAFRNATSVAPRVAELTAQNVLLHEQRLNAMGSQRVDEASGATESNDPELAKLHGYIADGGFPIQSTMANHFRELHKKGTEAGDKYRALSRGEAKQFRLDFLKSKAEEREAILSQTTTWSKTDFQGCHYRTAAKIFEDMGGRSDPMIADGVIRGVEKCIALGPPWIQRHPQTGIMEYVIIQFGWVEKFNKAWSEYIEMKNVAPDGQSGSAVDPNPKPQKVPRVKPQAQVPQPPTPNEEPAEVKLTSVLATATKFKSKEILRSRDFKDLKKKYTKEMLHVELGRFIGHKKSVDTIESKVRALYAAHENLSCGAS</sequence>
<gene>
    <name evidence="2" type="ORF">PCOR1329_LOCUS62241</name>
</gene>
<feature type="region of interest" description="Disordered" evidence="1">
    <location>
        <begin position="298"/>
        <end position="334"/>
    </location>
</feature>
<comment type="caution">
    <text evidence="2">The sequence shown here is derived from an EMBL/GenBank/DDBJ whole genome shotgun (WGS) entry which is preliminary data.</text>
</comment>
<dbReference type="Proteomes" id="UP001189429">
    <property type="component" value="Unassembled WGS sequence"/>
</dbReference>
<name>A0ABN9W0V7_9DINO</name>
<feature type="non-terminal residue" evidence="2">
    <location>
        <position position="408"/>
    </location>
</feature>
<proteinExistence type="predicted"/>